<keyword evidence="2" id="KW-0813">Transport</keyword>
<dbReference type="Proteomes" id="UP000245609">
    <property type="component" value="Unassembled WGS sequence"/>
</dbReference>
<dbReference type="EMBL" id="MBFS01000272">
    <property type="protein sequence ID" value="PVV03149.1"/>
    <property type="molecule type" value="Genomic_DNA"/>
</dbReference>
<protein>
    <recommendedName>
        <fullName evidence="5">MHD domain-containing protein</fullName>
    </recommendedName>
</protein>
<dbReference type="OrthoDB" id="10259133at2759"/>
<dbReference type="PANTHER" id="PTHR10529">
    <property type="entry name" value="AP COMPLEX SUBUNIT MU"/>
    <property type="match status" value="1"/>
</dbReference>
<accession>A0A2T9ZF10</accession>
<organism evidence="6 7">
    <name type="scientific">Smittium megazygosporum</name>
    <dbReference type="NCBI Taxonomy" id="133381"/>
    <lineage>
        <taxon>Eukaryota</taxon>
        <taxon>Fungi</taxon>
        <taxon>Fungi incertae sedis</taxon>
        <taxon>Zoopagomycota</taxon>
        <taxon>Kickxellomycotina</taxon>
        <taxon>Harpellomycetes</taxon>
        <taxon>Harpellales</taxon>
        <taxon>Legeriomycetaceae</taxon>
        <taxon>Smittium</taxon>
    </lineage>
</organism>
<gene>
    <name evidence="6" type="ORF">BB560_002384</name>
</gene>
<comment type="subcellular location">
    <subcellularLocation>
        <location evidence="1">Endomembrane system</location>
    </subcellularLocation>
</comment>
<dbReference type="InterPro" id="IPR036168">
    <property type="entry name" value="AP2_Mu_C_sf"/>
</dbReference>
<evidence type="ECO:0000313" key="7">
    <source>
        <dbReference type="Proteomes" id="UP000245609"/>
    </source>
</evidence>
<dbReference type="InterPro" id="IPR050431">
    <property type="entry name" value="Adaptor_comp_med_subunit"/>
</dbReference>
<dbReference type="InterPro" id="IPR001392">
    <property type="entry name" value="Clathrin_mu"/>
</dbReference>
<keyword evidence="3" id="KW-0653">Protein transport</keyword>
<comment type="caution">
    <text evidence="6">The sequence shown here is derived from an EMBL/GenBank/DDBJ whole genome shotgun (WGS) entry which is preliminary data.</text>
</comment>
<evidence type="ECO:0000256" key="3">
    <source>
        <dbReference type="ARBA" id="ARBA00022927"/>
    </source>
</evidence>
<evidence type="ECO:0000256" key="4">
    <source>
        <dbReference type="ARBA" id="ARBA00023136"/>
    </source>
</evidence>
<dbReference type="GO" id="GO:0030131">
    <property type="term" value="C:clathrin adaptor complex"/>
    <property type="evidence" value="ECO:0007669"/>
    <property type="project" value="InterPro"/>
</dbReference>
<name>A0A2T9ZF10_9FUNG</name>
<dbReference type="GO" id="GO:0012505">
    <property type="term" value="C:endomembrane system"/>
    <property type="evidence" value="ECO:0007669"/>
    <property type="project" value="UniProtKB-SubCell"/>
</dbReference>
<dbReference type="PROSITE" id="PS51072">
    <property type="entry name" value="MHD"/>
    <property type="match status" value="1"/>
</dbReference>
<evidence type="ECO:0000256" key="2">
    <source>
        <dbReference type="ARBA" id="ARBA00022448"/>
    </source>
</evidence>
<proteinExistence type="predicted"/>
<dbReference type="Gene3D" id="2.60.40.1170">
    <property type="entry name" value="Mu homology domain, subdomain B"/>
    <property type="match status" value="2"/>
</dbReference>
<evidence type="ECO:0000259" key="5">
    <source>
        <dbReference type="PROSITE" id="PS51072"/>
    </source>
</evidence>
<keyword evidence="4" id="KW-0472">Membrane</keyword>
<dbReference type="STRING" id="133381.A0A2T9ZF10"/>
<dbReference type="GO" id="GO:0016192">
    <property type="term" value="P:vesicle-mediated transport"/>
    <property type="evidence" value="ECO:0007669"/>
    <property type="project" value="InterPro"/>
</dbReference>
<dbReference type="Pfam" id="PF00928">
    <property type="entry name" value="Adap_comp_sub"/>
    <property type="match status" value="1"/>
</dbReference>
<dbReference type="InterPro" id="IPR028565">
    <property type="entry name" value="MHD"/>
</dbReference>
<evidence type="ECO:0000256" key="1">
    <source>
        <dbReference type="ARBA" id="ARBA00004308"/>
    </source>
</evidence>
<dbReference type="SUPFAM" id="SSF49447">
    <property type="entry name" value="Second domain of Mu2 adaptin subunit (ap50) of ap2 adaptor"/>
    <property type="match status" value="1"/>
</dbReference>
<reference evidence="6 7" key="1">
    <citation type="journal article" date="2018" name="MBio">
        <title>Comparative Genomics Reveals the Core Gene Toolbox for the Fungus-Insect Symbiosis.</title>
        <authorList>
            <person name="Wang Y."/>
            <person name="Stata M."/>
            <person name="Wang W."/>
            <person name="Stajich J.E."/>
            <person name="White M.M."/>
            <person name="Moncalvo J.M."/>
        </authorList>
    </citation>
    <scope>NUCLEOTIDE SEQUENCE [LARGE SCALE GENOMIC DNA]</scope>
    <source>
        <strain evidence="6 7">SC-DP-2</strain>
    </source>
</reference>
<evidence type="ECO:0000313" key="6">
    <source>
        <dbReference type="EMBL" id="PVV03149.1"/>
    </source>
</evidence>
<dbReference type="AlphaFoldDB" id="A0A2T9ZF10"/>
<dbReference type="GO" id="GO:0006886">
    <property type="term" value="P:intracellular protein transport"/>
    <property type="evidence" value="ECO:0007669"/>
    <property type="project" value="InterPro"/>
</dbReference>
<feature type="domain" description="MHD" evidence="5">
    <location>
        <begin position="1"/>
        <end position="214"/>
    </location>
</feature>
<dbReference type="PRINTS" id="PR00314">
    <property type="entry name" value="CLATHRINADPT"/>
</dbReference>
<keyword evidence="7" id="KW-1185">Reference proteome</keyword>
<sequence>MKSFLSGMPECKLGLSYPSTSSKTPKGTEKPSVENTLAEFQFHQCVRLRQFNQNKAISFVPPDGQFELMRYHFKATQKPPFTLYPVVPKPGPDSQVLNIMVTIKSNYLSKYSATNVKVNIPVPKNTTGCSTNSSISNRAKYSPETNSVVWTIPKFSGNSEHTIDVKVKLSKKEKHDDWQRPPITVSFKLSMLSMSGLQVKFLQIQETGNYKSGK</sequence>